<protein>
    <recommendedName>
        <fullName evidence="3">Roadblock/LC7 family protein</fullName>
    </recommendedName>
</protein>
<name>E8T3G0_THEA1</name>
<dbReference type="EMBL" id="CP002444">
    <property type="protein sequence ID" value="ADU96091.1"/>
    <property type="molecule type" value="Genomic_DNA"/>
</dbReference>
<dbReference type="STRING" id="648996.Theam_0117"/>
<dbReference type="RefSeq" id="WP_013536877.1">
    <property type="nucleotide sequence ID" value="NC_014926.1"/>
</dbReference>
<dbReference type="AlphaFoldDB" id="E8T3G0"/>
<evidence type="ECO:0000313" key="1">
    <source>
        <dbReference type="EMBL" id="ADU96091.1"/>
    </source>
</evidence>
<accession>E8T3G0</accession>
<keyword evidence="2" id="KW-1185">Reference proteome</keyword>
<evidence type="ECO:0008006" key="3">
    <source>
        <dbReference type="Google" id="ProtNLM"/>
    </source>
</evidence>
<sequence>MLSLLKKLKLGRRSDKSTTVVDKIEEVLSPFEREPFLAVVLLDGDGLQLYSYEPKALFKGDYLQRLFKVFDFFDRELKESFSLEAAVKLADILQYKSRLVVVYYGSYKFILARRNKLFLIMVLPGEEEIELKRLESEVGSALEKCEELLKDAI</sequence>
<evidence type="ECO:0000313" key="2">
    <source>
        <dbReference type="Proteomes" id="UP000006362"/>
    </source>
</evidence>
<dbReference type="Proteomes" id="UP000006362">
    <property type="component" value="Chromosome"/>
</dbReference>
<reference evidence="1" key="1">
    <citation type="submission" date="2011-01" db="EMBL/GenBank/DDBJ databases">
        <title>Complete sequence of chromosome of Thermovibrio ammonificans HB-1.</title>
        <authorList>
            <consortium name="US DOE Joint Genome Institute"/>
            <person name="Lucas S."/>
            <person name="Copeland A."/>
            <person name="Lapidus A."/>
            <person name="Cheng J.-F."/>
            <person name="Goodwin L."/>
            <person name="Pitluck S."/>
            <person name="Davenport K."/>
            <person name="Detter J.C."/>
            <person name="Han C."/>
            <person name="Tapia R."/>
            <person name="Land M."/>
            <person name="Hauser L."/>
            <person name="Kyrpides N."/>
            <person name="Ivanova N."/>
            <person name="Ovchinnikova G."/>
            <person name="Vetriani C."/>
            <person name="Woyke T."/>
        </authorList>
    </citation>
    <scope>NUCLEOTIDE SEQUENCE [LARGE SCALE GENOMIC DNA]</scope>
    <source>
        <strain evidence="1">HB-1</strain>
    </source>
</reference>
<proteinExistence type="predicted"/>
<gene>
    <name evidence="1" type="ordered locus">Theam_0117</name>
</gene>
<dbReference type="KEGG" id="tam:Theam_0117"/>
<organism evidence="1 2">
    <name type="scientific">Thermovibrio ammonificans (strain DSM 15698 / JCM 12110 / HB-1)</name>
    <dbReference type="NCBI Taxonomy" id="648996"/>
    <lineage>
        <taxon>Bacteria</taxon>
        <taxon>Pseudomonadati</taxon>
        <taxon>Aquificota</taxon>
        <taxon>Aquificia</taxon>
        <taxon>Desulfurobacteriales</taxon>
        <taxon>Desulfurobacteriaceae</taxon>
        <taxon>Thermovibrio</taxon>
    </lineage>
</organism>
<dbReference type="HOGENOM" id="CLU_1712395_0_0_0"/>